<reference evidence="3 4" key="1">
    <citation type="submission" date="2019-05" db="EMBL/GenBank/DDBJ databases">
        <authorList>
            <person name="Schori C."/>
            <person name="Ahrens C."/>
        </authorList>
    </citation>
    <scope>NUCLEOTIDE SEQUENCE [LARGE SCALE GENOMIC DNA]</scope>
    <source>
        <strain evidence="3 4">DSM 10702</strain>
    </source>
</reference>
<evidence type="ECO:0000256" key="2">
    <source>
        <dbReference type="SAM" id="SignalP"/>
    </source>
</evidence>
<dbReference type="GeneID" id="92945806"/>
<dbReference type="Gene3D" id="1.20.1600.10">
    <property type="entry name" value="Outer membrane efflux proteins (OEP)"/>
    <property type="match status" value="2"/>
</dbReference>
<dbReference type="GO" id="GO:0015562">
    <property type="term" value="F:efflux transmembrane transporter activity"/>
    <property type="evidence" value="ECO:0007669"/>
    <property type="project" value="InterPro"/>
</dbReference>
<name>A0AAP9UGJ1_CLOBU</name>
<dbReference type="EMBL" id="CP040626">
    <property type="protein sequence ID" value="QMW92489.1"/>
    <property type="molecule type" value="Genomic_DNA"/>
</dbReference>
<evidence type="ECO:0000256" key="1">
    <source>
        <dbReference type="SAM" id="MobiDB-lite"/>
    </source>
</evidence>
<dbReference type="Proteomes" id="UP000515243">
    <property type="component" value="Chromosome 1"/>
</dbReference>
<evidence type="ECO:0000313" key="4">
    <source>
        <dbReference type="Proteomes" id="UP000515243"/>
    </source>
</evidence>
<dbReference type="AlphaFoldDB" id="A0AAP9UGJ1"/>
<keyword evidence="2" id="KW-0732">Signal</keyword>
<dbReference type="RefSeq" id="WP_035761472.1">
    <property type="nucleotide sequence ID" value="NZ_AP019716.1"/>
</dbReference>
<gene>
    <name evidence="3" type="ORF">FF104_16500</name>
</gene>
<feature type="region of interest" description="Disordered" evidence="1">
    <location>
        <begin position="84"/>
        <end position="107"/>
    </location>
</feature>
<sequence>MRKNLNKIVAFAIGVSVISGLAIPVMADTKVTYANSDSTNQNNAKQVLTLEDAINGAKSCSNTIAILDENIRLMQNINSLSDKKDDVVNSSDDSGSGLTDTQKDYDEDKRKLQLNQLEQKRDFMVDKLSQSVTNAYNGLIISQLEISQLKNDIELQKTEIQQYNLKKSLGLVTDINIDQVNLGLQKNVNDLDNKQNTLKDDKENFKVLTGKDVDQYTLEDKIEYKKFALDGSLDEYLDGVIDEYVSYTQEINDLNKDFWNDDDNKVGNDKVSDAKKFYESMKDSTPPKLSDYLKEGQSYDEKITAIETYISKSSTYTNGLSYYTGMIGARMNYLQNKSSVTTSELELNETKDQYKKALRTMYTNLLNIEKSIDLLNSNVELSNKQLRINKINYDLGLKTKLDYDKSVSESETLNNQLKSTINSYNTLKAQLEKPWIALS</sequence>
<proteinExistence type="predicted"/>
<evidence type="ECO:0000313" key="3">
    <source>
        <dbReference type="EMBL" id="QMW92489.1"/>
    </source>
</evidence>
<dbReference type="SUPFAM" id="SSF56954">
    <property type="entry name" value="Outer membrane efflux proteins (OEP)"/>
    <property type="match status" value="2"/>
</dbReference>
<feature type="signal peptide" evidence="2">
    <location>
        <begin position="1"/>
        <end position="27"/>
    </location>
</feature>
<protein>
    <submittedName>
        <fullName evidence="3">TolC family protein</fullName>
    </submittedName>
</protein>
<organism evidence="3 4">
    <name type="scientific">Clostridium butyricum</name>
    <dbReference type="NCBI Taxonomy" id="1492"/>
    <lineage>
        <taxon>Bacteria</taxon>
        <taxon>Bacillati</taxon>
        <taxon>Bacillota</taxon>
        <taxon>Clostridia</taxon>
        <taxon>Eubacteriales</taxon>
        <taxon>Clostridiaceae</taxon>
        <taxon>Clostridium</taxon>
    </lineage>
</organism>
<feature type="chain" id="PRO_5043038941" evidence="2">
    <location>
        <begin position="28"/>
        <end position="439"/>
    </location>
</feature>
<accession>A0AAP9UGJ1</accession>
<feature type="compositionally biased region" description="Low complexity" evidence="1">
    <location>
        <begin position="88"/>
        <end position="97"/>
    </location>
</feature>